<dbReference type="SMART" id="SM00028">
    <property type="entry name" value="TPR"/>
    <property type="match status" value="7"/>
</dbReference>
<dbReference type="InterPro" id="IPR011990">
    <property type="entry name" value="TPR-like_helical_dom_sf"/>
</dbReference>
<dbReference type="EMBL" id="VSSQ01000128">
    <property type="protein sequence ID" value="MPL79552.1"/>
    <property type="molecule type" value="Genomic_DNA"/>
</dbReference>
<dbReference type="PROSITE" id="PS50005">
    <property type="entry name" value="TPR"/>
    <property type="match status" value="4"/>
</dbReference>
<dbReference type="Gene3D" id="1.25.40.10">
    <property type="entry name" value="Tetratricopeptide repeat domain"/>
    <property type="match status" value="3"/>
</dbReference>
<proteinExistence type="predicted"/>
<dbReference type="AlphaFoldDB" id="A0A644UL22"/>
<dbReference type="PANTHER" id="PTHR44858:SF1">
    <property type="entry name" value="UDP-N-ACETYLGLUCOSAMINE--PEPTIDE N-ACETYLGLUCOSAMINYLTRANSFERASE SPINDLY-RELATED"/>
    <property type="match status" value="1"/>
</dbReference>
<dbReference type="PANTHER" id="PTHR44858">
    <property type="entry name" value="TETRATRICOPEPTIDE REPEAT PROTEIN 6"/>
    <property type="match status" value="1"/>
</dbReference>
<accession>A0A644UL22</accession>
<evidence type="ECO:0000256" key="1">
    <source>
        <dbReference type="ARBA" id="ARBA00022737"/>
    </source>
</evidence>
<keyword evidence="1" id="KW-0677">Repeat</keyword>
<dbReference type="Pfam" id="PF13181">
    <property type="entry name" value="TPR_8"/>
    <property type="match status" value="3"/>
</dbReference>
<organism evidence="3">
    <name type="scientific">bioreactor metagenome</name>
    <dbReference type="NCBI Taxonomy" id="1076179"/>
    <lineage>
        <taxon>unclassified sequences</taxon>
        <taxon>metagenomes</taxon>
        <taxon>ecological metagenomes</taxon>
    </lineage>
</organism>
<keyword evidence="2" id="KW-0802">TPR repeat</keyword>
<gene>
    <name evidence="3" type="ORF">SDC9_25436</name>
</gene>
<dbReference type="Pfam" id="PF00515">
    <property type="entry name" value="TPR_1"/>
    <property type="match status" value="1"/>
</dbReference>
<evidence type="ECO:0000313" key="3">
    <source>
        <dbReference type="EMBL" id="MPL79552.1"/>
    </source>
</evidence>
<dbReference type="InterPro" id="IPR050498">
    <property type="entry name" value="Ycf3"/>
</dbReference>
<evidence type="ECO:0008006" key="4">
    <source>
        <dbReference type="Google" id="ProtNLM"/>
    </source>
</evidence>
<dbReference type="InterPro" id="IPR019734">
    <property type="entry name" value="TPR_rpt"/>
</dbReference>
<reference evidence="3" key="1">
    <citation type="submission" date="2019-08" db="EMBL/GenBank/DDBJ databases">
        <authorList>
            <person name="Kucharzyk K."/>
            <person name="Murdoch R.W."/>
            <person name="Higgins S."/>
            <person name="Loffler F."/>
        </authorList>
    </citation>
    <scope>NUCLEOTIDE SEQUENCE</scope>
</reference>
<name>A0A644UL22_9ZZZZ</name>
<comment type="caution">
    <text evidence="3">The sequence shown here is derived from an EMBL/GenBank/DDBJ whole genome shotgun (WGS) entry which is preliminary data.</text>
</comment>
<sequence length="281" mass="32482">MKKLLLTLIISLFCFNLYSQSANELFNQSIKYANANNLKKAEKITKELIKNYPNDEDIHLYWNNLGAFQSNQGNNKEALKSFSKSFELNDKYGVALLNRAKTYRDLEQFDNAIIDYKNVIKLDTNNEEALFDLAMLLSKREDYANAQVYYEKLIASNPEENYPAAINLVIVKKRQGDLDGALSDMNKLIEKIPSNEFLYENRANVYNNRADILMNMKRYDEAFVDIEKSLALEPDYVTAIITKGEIYYFQGDYGNACIFFKIAQSKGAPKEKLDKYMKNCK</sequence>
<dbReference type="SUPFAM" id="SSF48452">
    <property type="entry name" value="TPR-like"/>
    <property type="match status" value="1"/>
</dbReference>
<evidence type="ECO:0000256" key="2">
    <source>
        <dbReference type="ARBA" id="ARBA00022803"/>
    </source>
</evidence>
<protein>
    <recommendedName>
        <fullName evidence="4">Beta-barrel assembly-enhancing protease</fullName>
    </recommendedName>
</protein>